<reference evidence="4" key="1">
    <citation type="submission" date="2021-02" db="EMBL/GenBank/DDBJ databases">
        <title>Genome sequence of Rhodospirillales sp. strain TMPK1 isolated from soil.</title>
        <authorList>
            <person name="Nakai R."/>
            <person name="Kusada H."/>
            <person name="Tamaki H."/>
        </authorList>
    </citation>
    <scope>NUCLEOTIDE SEQUENCE</scope>
    <source>
        <strain evidence="4">TMPK1</strain>
    </source>
</reference>
<dbReference type="AlphaFoldDB" id="A0A8S8XFH0"/>
<organism evidence="4 5">
    <name type="scientific">Roseiterribacter gracilis</name>
    <dbReference type="NCBI Taxonomy" id="2812848"/>
    <lineage>
        <taxon>Bacteria</taxon>
        <taxon>Pseudomonadati</taxon>
        <taxon>Pseudomonadota</taxon>
        <taxon>Alphaproteobacteria</taxon>
        <taxon>Rhodospirillales</taxon>
        <taxon>Roseiterribacteraceae</taxon>
        <taxon>Roseiterribacter</taxon>
    </lineage>
</organism>
<comment type="caution">
    <text evidence="4">The sequence shown here is derived from an EMBL/GenBank/DDBJ whole genome shotgun (WGS) entry which is preliminary data.</text>
</comment>
<dbReference type="GO" id="GO:0006508">
    <property type="term" value="P:proteolysis"/>
    <property type="evidence" value="ECO:0007669"/>
    <property type="project" value="InterPro"/>
</dbReference>
<dbReference type="Proteomes" id="UP000681075">
    <property type="component" value="Unassembled WGS sequence"/>
</dbReference>
<evidence type="ECO:0000259" key="3">
    <source>
        <dbReference type="PROSITE" id="PS50175"/>
    </source>
</evidence>
<gene>
    <name evidence="4" type="ORF">TMPK1_29480</name>
</gene>
<feature type="domain" description="Peptidase A2" evidence="3">
    <location>
        <begin position="51"/>
        <end position="131"/>
    </location>
</feature>
<keyword evidence="2" id="KW-0732">Signal</keyword>
<dbReference type="RefSeq" id="WP_420243887.1">
    <property type="nucleotide sequence ID" value="NZ_BOPV01000001.1"/>
</dbReference>
<dbReference type="InterPro" id="IPR034122">
    <property type="entry name" value="Retropepsin-like_bacterial"/>
</dbReference>
<dbReference type="Gene3D" id="2.40.70.10">
    <property type="entry name" value="Acid Proteases"/>
    <property type="match status" value="2"/>
</dbReference>
<dbReference type="EMBL" id="BOPV01000001">
    <property type="protein sequence ID" value="GIL40711.1"/>
    <property type="molecule type" value="Genomic_DNA"/>
</dbReference>
<evidence type="ECO:0000256" key="2">
    <source>
        <dbReference type="SAM" id="SignalP"/>
    </source>
</evidence>
<keyword evidence="1" id="KW-0378">Hydrolase</keyword>
<accession>A0A8S8XFH0</accession>
<keyword evidence="5" id="KW-1185">Reference proteome</keyword>
<evidence type="ECO:0000256" key="1">
    <source>
        <dbReference type="ARBA" id="ARBA00022801"/>
    </source>
</evidence>
<evidence type="ECO:0000313" key="5">
    <source>
        <dbReference type="Proteomes" id="UP000681075"/>
    </source>
</evidence>
<protein>
    <recommendedName>
        <fullName evidence="3">Peptidase A2 domain-containing protein</fullName>
    </recommendedName>
</protein>
<dbReference type="InterPro" id="IPR001995">
    <property type="entry name" value="Peptidase_A2_cat"/>
</dbReference>
<dbReference type="Pfam" id="PF13650">
    <property type="entry name" value="Asp_protease_2"/>
    <property type="match status" value="2"/>
</dbReference>
<dbReference type="InterPro" id="IPR021109">
    <property type="entry name" value="Peptidase_aspartic_dom_sf"/>
</dbReference>
<dbReference type="PROSITE" id="PS50175">
    <property type="entry name" value="ASP_PROT_RETROV"/>
    <property type="match status" value="1"/>
</dbReference>
<dbReference type="GO" id="GO:0004190">
    <property type="term" value="F:aspartic-type endopeptidase activity"/>
    <property type="evidence" value="ECO:0007669"/>
    <property type="project" value="InterPro"/>
</dbReference>
<feature type="signal peptide" evidence="2">
    <location>
        <begin position="1"/>
        <end position="21"/>
    </location>
</feature>
<evidence type="ECO:0000313" key="4">
    <source>
        <dbReference type="EMBL" id="GIL40711.1"/>
    </source>
</evidence>
<sequence>MMLKTAALVALFVGVATTAHGDCKLAEMGKLPLEIRGNQAFIPGKLRGEPIRLLIDTGAFRTIFDMKTVKKAGLSLEDAPYRAMGMGGEIRLQQATFDDLEIGGIKMPPKRLLVNASGFPGGLAGVLGFDFFGKVDIELNFKAGEMKLFQPVGCDGAVLAYWAPEKADSVEMLANKDGIDIPVKLNGVQFRASLDTGASTTAVGRKVADYFGMSTAGSVKGHGADNRVLEGAMQKFDTFEIGDETIKNPNLRLTSGMTAGFAHTGSRLEDRSGGADMLLGFDFMRSHRILISNSQHRVYFTYEGGPVFAQPPK</sequence>
<feature type="chain" id="PRO_5035728249" description="Peptidase A2 domain-containing protein" evidence="2">
    <location>
        <begin position="22"/>
        <end position="313"/>
    </location>
</feature>
<dbReference type="SUPFAM" id="SSF50630">
    <property type="entry name" value="Acid proteases"/>
    <property type="match status" value="2"/>
</dbReference>
<name>A0A8S8XFH0_9PROT</name>
<proteinExistence type="predicted"/>
<dbReference type="CDD" id="cd05483">
    <property type="entry name" value="retropepsin_like_bacteria"/>
    <property type="match status" value="2"/>
</dbReference>